<dbReference type="Proteomes" id="UP000523955">
    <property type="component" value="Unassembled WGS sequence"/>
</dbReference>
<dbReference type="EC" id="3.2.1.-" evidence="1"/>
<dbReference type="PRINTS" id="PR00733">
    <property type="entry name" value="GLHYDRLASE6"/>
</dbReference>
<dbReference type="PANTHER" id="PTHR34876:SF4">
    <property type="entry name" value="1,4-BETA-D-GLUCAN CELLOBIOHYDROLASE C-RELATED"/>
    <property type="match status" value="1"/>
</dbReference>
<keyword evidence="1" id="KW-0326">Glycosidase</keyword>
<dbReference type="GO" id="GO:0030245">
    <property type="term" value="P:cellulose catabolic process"/>
    <property type="evidence" value="ECO:0007669"/>
    <property type="project" value="UniProtKB-KW"/>
</dbReference>
<dbReference type="PANTHER" id="PTHR34876">
    <property type="match status" value="1"/>
</dbReference>
<sequence>MKATGKKKELLAKIALRPKAKWFGAWSGGPAEIRRKVADYIANSTGGDPDVLVQMTIFRMVPWEHAACDRLPTRAEKRSYKQWIDAFADATGTAHTAIILQPDGPFALCAPHGSRVPSRLVAYAARKLSALENTSVYIDGGASDWPANHPELAADILERAGVASARGFALNSTHYATTEDNVVFGAAVAAELEARGLGTKHFVVNTSSNGRGFDFNRARGSHPDNAKVCQTPDERVCVTLGIPPTTDVADEAWGLGDTTRALARRLVDGYLWFGRPWLVMQADPFSMKRALAMARTTPY</sequence>
<keyword evidence="1" id="KW-0624">Polysaccharide degradation</keyword>
<dbReference type="InterPro" id="IPR036434">
    <property type="entry name" value="Beta_cellobiohydrolase_sf"/>
</dbReference>
<dbReference type="InterPro" id="IPR016288">
    <property type="entry name" value="Beta_cellobiohydrolase"/>
</dbReference>
<protein>
    <recommendedName>
        <fullName evidence="1">Glucanase</fullName>
        <ecNumber evidence="1">3.2.1.-</ecNumber>
    </recommendedName>
</protein>
<keyword evidence="3" id="KW-1185">Reference proteome</keyword>
<gene>
    <name evidence="2" type="ORF">H5V45_11390</name>
</gene>
<evidence type="ECO:0000313" key="2">
    <source>
        <dbReference type="EMBL" id="MBB6627921.1"/>
    </source>
</evidence>
<dbReference type="AlphaFoldDB" id="A0A7X0RGM0"/>
<reference evidence="2 3" key="1">
    <citation type="submission" date="2020-08" db="EMBL/GenBank/DDBJ databases">
        <authorList>
            <person name="Seo M.-J."/>
        </authorList>
    </citation>
    <scope>NUCLEOTIDE SEQUENCE [LARGE SCALE GENOMIC DNA]</scope>
    <source>
        <strain evidence="2 3">KIGAM211</strain>
    </source>
</reference>
<keyword evidence="1 2" id="KW-0378">Hydrolase</keyword>
<comment type="similarity">
    <text evidence="1">Belongs to the glycosyl hydrolase family 6.</text>
</comment>
<dbReference type="RefSeq" id="WP_185253026.1">
    <property type="nucleotide sequence ID" value="NZ_JACKXE010000001.1"/>
</dbReference>
<keyword evidence="1" id="KW-0136">Cellulose degradation</keyword>
<dbReference type="EMBL" id="JACKXE010000001">
    <property type="protein sequence ID" value="MBB6627921.1"/>
    <property type="molecule type" value="Genomic_DNA"/>
</dbReference>
<evidence type="ECO:0000256" key="1">
    <source>
        <dbReference type="RuleBase" id="RU361186"/>
    </source>
</evidence>
<organism evidence="2 3">
    <name type="scientific">Nocardioides luti</name>
    <dbReference type="NCBI Taxonomy" id="2761101"/>
    <lineage>
        <taxon>Bacteria</taxon>
        <taxon>Bacillati</taxon>
        <taxon>Actinomycetota</taxon>
        <taxon>Actinomycetes</taxon>
        <taxon>Propionibacteriales</taxon>
        <taxon>Nocardioidaceae</taxon>
        <taxon>Nocardioides</taxon>
    </lineage>
</organism>
<name>A0A7X0RGM0_9ACTN</name>
<comment type="caution">
    <text evidence="2">The sequence shown here is derived from an EMBL/GenBank/DDBJ whole genome shotgun (WGS) entry which is preliminary data.</text>
</comment>
<keyword evidence="1" id="KW-0119">Carbohydrate metabolism</keyword>
<proteinExistence type="inferred from homology"/>
<dbReference type="Gene3D" id="3.20.20.40">
    <property type="entry name" value="1, 4-beta cellobiohydrolase"/>
    <property type="match status" value="1"/>
</dbReference>
<dbReference type="SUPFAM" id="SSF51989">
    <property type="entry name" value="Glycosyl hydrolases family 6, cellulases"/>
    <property type="match status" value="1"/>
</dbReference>
<dbReference type="GO" id="GO:0004553">
    <property type="term" value="F:hydrolase activity, hydrolyzing O-glycosyl compounds"/>
    <property type="evidence" value="ECO:0007669"/>
    <property type="project" value="InterPro"/>
</dbReference>
<accession>A0A7X0RGM0</accession>
<evidence type="ECO:0000313" key="3">
    <source>
        <dbReference type="Proteomes" id="UP000523955"/>
    </source>
</evidence>
<dbReference type="Pfam" id="PF01341">
    <property type="entry name" value="Glyco_hydro_6"/>
    <property type="match status" value="1"/>
</dbReference>